<dbReference type="EMBL" id="GDJX01000498">
    <property type="protein sequence ID" value="JAT67438.1"/>
    <property type="molecule type" value="Transcribed_RNA"/>
</dbReference>
<feature type="domain" description="Peptidase S26" evidence="5">
    <location>
        <begin position="65"/>
        <end position="169"/>
    </location>
</feature>
<protein>
    <submittedName>
        <fullName evidence="6">Chloroplast processing peptidase</fullName>
    </submittedName>
</protein>
<reference evidence="6" key="1">
    <citation type="submission" date="2015-07" db="EMBL/GenBank/DDBJ databases">
        <title>Transcriptome Assembly of Anthurium amnicola.</title>
        <authorList>
            <person name="Suzuki J."/>
        </authorList>
    </citation>
    <scope>NUCLEOTIDE SEQUENCE</scope>
</reference>
<dbReference type="InterPro" id="IPR000223">
    <property type="entry name" value="Pept_S26A_signal_pept_1"/>
</dbReference>
<evidence type="ECO:0000256" key="4">
    <source>
        <dbReference type="PIRSR" id="PIRSR600223-1"/>
    </source>
</evidence>
<dbReference type="PANTHER" id="PTHR43390:SF1">
    <property type="entry name" value="CHLOROPLAST PROCESSING PEPTIDASE"/>
    <property type="match status" value="1"/>
</dbReference>
<dbReference type="NCBIfam" id="TIGR02227">
    <property type="entry name" value="sigpep_I_bact"/>
    <property type="match status" value="1"/>
</dbReference>
<dbReference type="EMBL" id="GDJX01014488">
    <property type="protein sequence ID" value="JAT53448.1"/>
    <property type="molecule type" value="Transcribed_RNA"/>
</dbReference>
<feature type="active site" evidence="4">
    <location>
        <position position="136"/>
    </location>
</feature>
<sequence length="201" mass="22935">MRFLRHCSLGLLTWMPCNEFLMSLPAVSSLFRLNRRAVEARRDGRSNDSSWAFLNWWPSIDSVKLFLALLLISAMFAEIRCIVSSSMCPTLQPGDRVVIEKISYYFRNPSINDIITFRGPESLQDFGYKKEDIFIKRIVAKAGDFVEVCQGVLFINGTARRENFIAEDPAYRVRAIVCLYCLTFSYLPLNFLLSCASSACP</sequence>
<dbReference type="PANTHER" id="PTHR43390">
    <property type="entry name" value="SIGNAL PEPTIDASE I"/>
    <property type="match status" value="1"/>
</dbReference>
<dbReference type="GO" id="GO:0009535">
    <property type="term" value="C:chloroplast thylakoid membrane"/>
    <property type="evidence" value="ECO:0007669"/>
    <property type="project" value="TreeGrafter"/>
</dbReference>
<evidence type="ECO:0000259" key="5">
    <source>
        <dbReference type="Pfam" id="PF10502"/>
    </source>
</evidence>
<keyword evidence="2" id="KW-0645">Protease</keyword>
<dbReference type="AlphaFoldDB" id="A0A1D1YFM8"/>
<evidence type="ECO:0000256" key="2">
    <source>
        <dbReference type="ARBA" id="ARBA00022670"/>
    </source>
</evidence>
<comment type="similarity">
    <text evidence="1">Belongs to the peptidase S26 family.</text>
</comment>
<dbReference type="InterPro" id="IPR019756">
    <property type="entry name" value="Pept_S26A_signal_pept_1_Ser-AS"/>
</dbReference>
<accession>A0A1D1YFM8</accession>
<dbReference type="GO" id="GO:0006465">
    <property type="term" value="P:signal peptide processing"/>
    <property type="evidence" value="ECO:0007669"/>
    <property type="project" value="InterPro"/>
</dbReference>
<evidence type="ECO:0000313" key="6">
    <source>
        <dbReference type="EMBL" id="JAT53448.1"/>
    </source>
</evidence>
<dbReference type="InterPro" id="IPR036286">
    <property type="entry name" value="LexA/Signal_pep-like_sf"/>
</dbReference>
<dbReference type="GO" id="GO:0010027">
    <property type="term" value="P:thylakoid membrane organization"/>
    <property type="evidence" value="ECO:0007669"/>
    <property type="project" value="TreeGrafter"/>
</dbReference>
<dbReference type="SUPFAM" id="SSF51306">
    <property type="entry name" value="LexA/Signal peptidase"/>
    <property type="match status" value="1"/>
</dbReference>
<organism evidence="6">
    <name type="scientific">Anthurium amnicola</name>
    <dbReference type="NCBI Taxonomy" id="1678845"/>
    <lineage>
        <taxon>Eukaryota</taxon>
        <taxon>Viridiplantae</taxon>
        <taxon>Streptophyta</taxon>
        <taxon>Embryophyta</taxon>
        <taxon>Tracheophyta</taxon>
        <taxon>Spermatophyta</taxon>
        <taxon>Magnoliopsida</taxon>
        <taxon>Liliopsida</taxon>
        <taxon>Araceae</taxon>
        <taxon>Pothoideae</taxon>
        <taxon>Potheae</taxon>
        <taxon>Anthurium</taxon>
    </lineage>
</organism>
<evidence type="ECO:0000256" key="1">
    <source>
        <dbReference type="ARBA" id="ARBA00009370"/>
    </source>
</evidence>
<feature type="active site" evidence="4">
    <location>
        <position position="86"/>
    </location>
</feature>
<dbReference type="CDD" id="cd06530">
    <property type="entry name" value="S26_SPase_I"/>
    <property type="match status" value="1"/>
</dbReference>
<dbReference type="PROSITE" id="PS00501">
    <property type="entry name" value="SPASE_I_1"/>
    <property type="match status" value="1"/>
</dbReference>
<name>A0A1D1YFM8_9ARAE</name>
<keyword evidence="3" id="KW-0378">Hydrolase</keyword>
<proteinExistence type="inferred from homology"/>
<dbReference type="Gene3D" id="2.10.109.10">
    <property type="entry name" value="Umud Fragment, subunit A"/>
    <property type="match status" value="1"/>
</dbReference>
<dbReference type="GO" id="GO:0004252">
    <property type="term" value="F:serine-type endopeptidase activity"/>
    <property type="evidence" value="ECO:0007669"/>
    <property type="project" value="InterPro"/>
</dbReference>
<evidence type="ECO:0000256" key="3">
    <source>
        <dbReference type="ARBA" id="ARBA00022801"/>
    </source>
</evidence>
<gene>
    <name evidence="6" type="primary">PLSP1_2</name>
    <name evidence="7" type="synonym">PLSP1_0</name>
    <name evidence="7" type="ORF">g.112880</name>
    <name evidence="6" type="ORF">g.112887</name>
</gene>
<evidence type="ECO:0000313" key="7">
    <source>
        <dbReference type="EMBL" id="JAT67438.1"/>
    </source>
</evidence>
<dbReference type="InterPro" id="IPR019533">
    <property type="entry name" value="Peptidase_S26"/>
</dbReference>
<dbReference type="Pfam" id="PF10502">
    <property type="entry name" value="Peptidase_S26"/>
    <property type="match status" value="1"/>
</dbReference>